<dbReference type="RefSeq" id="WP_118592490.1">
    <property type="nucleotide sequence ID" value="NZ_QSFP01000043.1"/>
</dbReference>
<dbReference type="SUPFAM" id="SSF55874">
    <property type="entry name" value="ATPase domain of HSP90 chaperone/DNA topoisomerase II/histidine kinase"/>
    <property type="match status" value="1"/>
</dbReference>
<dbReference type="EMBL" id="WNAJ01000002">
    <property type="protein sequence ID" value="MTR84051.1"/>
    <property type="molecule type" value="Genomic_DNA"/>
</dbReference>
<evidence type="ECO:0000313" key="4">
    <source>
        <dbReference type="Proteomes" id="UP000478483"/>
    </source>
</evidence>
<dbReference type="GO" id="GO:0005524">
    <property type="term" value="F:ATP binding"/>
    <property type="evidence" value="ECO:0007669"/>
    <property type="project" value="UniProtKB-KW"/>
</dbReference>
<dbReference type="Proteomes" id="UP000478483">
    <property type="component" value="Unassembled WGS sequence"/>
</dbReference>
<dbReference type="AlphaFoldDB" id="A0A3R6A0W1"/>
<keyword evidence="2" id="KW-0547">Nucleotide-binding</keyword>
<organism evidence="2 3">
    <name type="scientific">Roseburia intestinalis</name>
    <dbReference type="NCBI Taxonomy" id="166486"/>
    <lineage>
        <taxon>Bacteria</taxon>
        <taxon>Bacillati</taxon>
        <taxon>Bacillota</taxon>
        <taxon>Clostridia</taxon>
        <taxon>Lachnospirales</taxon>
        <taxon>Lachnospiraceae</taxon>
        <taxon>Roseburia</taxon>
    </lineage>
</organism>
<dbReference type="Proteomes" id="UP000284465">
    <property type="component" value="Unassembled WGS sequence"/>
</dbReference>
<protein>
    <submittedName>
        <fullName evidence="2">ATP-binding protein</fullName>
    </submittedName>
</protein>
<comment type="caution">
    <text evidence="2">The sequence shown here is derived from an EMBL/GenBank/DDBJ whole genome shotgun (WGS) entry which is preliminary data.</text>
</comment>
<reference evidence="1 4" key="2">
    <citation type="journal article" date="2019" name="Nat. Med.">
        <title>A library of human gut bacterial isolates paired with longitudinal multiomics data enables mechanistic microbiome research.</title>
        <authorList>
            <person name="Poyet M."/>
            <person name="Groussin M."/>
            <person name="Gibbons S.M."/>
            <person name="Avila-Pacheco J."/>
            <person name="Jiang X."/>
            <person name="Kearney S.M."/>
            <person name="Perrotta A.R."/>
            <person name="Berdy B."/>
            <person name="Zhao S."/>
            <person name="Lieberman T.D."/>
            <person name="Swanson P.K."/>
            <person name="Smith M."/>
            <person name="Roesemann S."/>
            <person name="Alexander J.E."/>
            <person name="Rich S.A."/>
            <person name="Livny J."/>
            <person name="Vlamakis H."/>
            <person name="Clish C."/>
            <person name="Bullock K."/>
            <person name="Deik A."/>
            <person name="Scott J."/>
            <person name="Pierce K.A."/>
            <person name="Xavier R.J."/>
            <person name="Alm E.J."/>
        </authorList>
    </citation>
    <scope>NUCLEOTIDE SEQUENCE [LARGE SCALE GENOMIC DNA]</scope>
    <source>
        <strain evidence="1 4">BIOML-A1</strain>
    </source>
</reference>
<accession>A0A3R6A0W1</accession>
<dbReference type="EMBL" id="QSFP01000043">
    <property type="protein sequence ID" value="RHA61321.1"/>
    <property type="molecule type" value="Genomic_DNA"/>
</dbReference>
<dbReference type="Gene3D" id="3.30.565.10">
    <property type="entry name" value="Histidine kinase-like ATPase, C-terminal domain"/>
    <property type="match status" value="1"/>
</dbReference>
<gene>
    <name evidence="2" type="ORF">DW927_19555</name>
    <name evidence="1" type="ORF">GMD50_03075</name>
</gene>
<evidence type="ECO:0000313" key="3">
    <source>
        <dbReference type="Proteomes" id="UP000284465"/>
    </source>
</evidence>
<evidence type="ECO:0000313" key="1">
    <source>
        <dbReference type="EMBL" id="MTR84051.1"/>
    </source>
</evidence>
<sequence length="314" mass="36035">MFEYNYNRKNKGMYVNLPLQLTFDYEFHDAVSEMIDKCLLNNENDVKCVYVTCDHDSKYDKMSMAYLLNVLRYIMIFKDVKWHFHVANIIAPTVHVQDGAKFREVNFDEELQKNKLIYYDFHGDKNVQKPVDEMAKLLVEKNLTINSETVKEFLSTTIGEIFSNSINHSEQDEIFFMYDISFEDGDFYLCINVIDYGSTIVANVKKYLAMEYMGLNGTDCIRWAIKSGNTTRLGSGGYGLPTLISYIKSTGGELYILSGEANYKLSAGIEEVLLSKGVFCGTSITFKVKLYDTGRIIKYDKKSEKIESISLDSI</sequence>
<evidence type="ECO:0000313" key="2">
    <source>
        <dbReference type="EMBL" id="RHA61321.1"/>
    </source>
</evidence>
<dbReference type="InterPro" id="IPR036890">
    <property type="entry name" value="HATPase_C_sf"/>
</dbReference>
<keyword evidence="2" id="KW-0067">ATP-binding</keyword>
<name>A0A3R6A0W1_9FIRM</name>
<proteinExistence type="predicted"/>
<reference evidence="2 3" key="1">
    <citation type="submission" date="2018-08" db="EMBL/GenBank/DDBJ databases">
        <title>A genome reference for cultivated species of the human gut microbiota.</title>
        <authorList>
            <person name="Zou Y."/>
            <person name="Xue W."/>
            <person name="Luo G."/>
        </authorList>
    </citation>
    <scope>NUCLEOTIDE SEQUENCE [LARGE SCALE GENOMIC DNA]</scope>
    <source>
        <strain evidence="2 3">AM43-11</strain>
    </source>
</reference>